<dbReference type="AlphaFoldDB" id="A0A6I4KS63"/>
<reference evidence="1 2" key="1">
    <citation type="submission" date="2019-11" db="EMBL/GenBank/DDBJ databases">
        <title>Pseudomonas flavidum sp. nov., isolated from Baiyang Lake.</title>
        <authorList>
            <person name="Zhao Y."/>
        </authorList>
    </citation>
    <scope>NUCLEOTIDE SEQUENCE [LARGE SCALE GENOMIC DNA]</scope>
    <source>
        <strain evidence="2">R-22-3 w-18</strain>
    </source>
</reference>
<dbReference type="Proteomes" id="UP000429555">
    <property type="component" value="Unassembled WGS sequence"/>
</dbReference>
<dbReference type="RefSeq" id="WP_160344463.1">
    <property type="nucleotide sequence ID" value="NZ_WKJZ01000001.1"/>
</dbReference>
<dbReference type="EMBL" id="WKJZ01000001">
    <property type="protein sequence ID" value="MVW75370.1"/>
    <property type="molecule type" value="Genomic_DNA"/>
</dbReference>
<name>A0A6I4KS63_9PSED</name>
<sequence>MTLEVTEALLDSVLQQIAANPGTTAICNLAGERQLNLLAVRELRRRGLISGVFMDDSTEPGDHHGRFLLDAARLKQV</sequence>
<gene>
    <name evidence="1" type="ORF">GJV18_08580</name>
</gene>
<evidence type="ECO:0000313" key="2">
    <source>
        <dbReference type="Proteomes" id="UP000429555"/>
    </source>
</evidence>
<proteinExistence type="predicted"/>
<accession>A0A6I4KS63</accession>
<organism evidence="1 2">
    <name type="scientific">Pseudomonas xionganensis</name>
    <dbReference type="NCBI Taxonomy" id="2654845"/>
    <lineage>
        <taxon>Bacteria</taxon>
        <taxon>Pseudomonadati</taxon>
        <taxon>Pseudomonadota</taxon>
        <taxon>Gammaproteobacteria</taxon>
        <taxon>Pseudomonadales</taxon>
        <taxon>Pseudomonadaceae</taxon>
        <taxon>Pseudomonas</taxon>
    </lineage>
</organism>
<keyword evidence="2" id="KW-1185">Reference proteome</keyword>
<comment type="caution">
    <text evidence="1">The sequence shown here is derived from an EMBL/GenBank/DDBJ whole genome shotgun (WGS) entry which is preliminary data.</text>
</comment>
<protein>
    <submittedName>
        <fullName evidence="1">Uncharacterized protein</fullName>
    </submittedName>
</protein>
<evidence type="ECO:0000313" key="1">
    <source>
        <dbReference type="EMBL" id="MVW75370.1"/>
    </source>
</evidence>